<dbReference type="EMBL" id="WNWS01000310">
    <property type="protein sequence ID" value="KAE9971060.1"/>
    <property type="molecule type" value="Genomic_DNA"/>
</dbReference>
<feature type="compositionally biased region" description="Acidic residues" evidence="1">
    <location>
        <begin position="109"/>
        <end position="123"/>
    </location>
</feature>
<reference evidence="2 3" key="1">
    <citation type="submission" date="2018-12" db="EMBL/GenBank/DDBJ databases">
        <title>Venturia inaequalis Genome Resource.</title>
        <authorList>
            <person name="Lichtner F.J."/>
        </authorList>
    </citation>
    <scope>NUCLEOTIDE SEQUENCE [LARGE SCALE GENOMIC DNA]</scope>
    <source>
        <strain evidence="2 3">120213</strain>
    </source>
</reference>
<evidence type="ECO:0000313" key="2">
    <source>
        <dbReference type="EMBL" id="KAE9971060.1"/>
    </source>
</evidence>
<accession>A0A8H3UJ97</accession>
<feature type="compositionally biased region" description="Low complexity" evidence="1">
    <location>
        <begin position="305"/>
        <end position="316"/>
    </location>
</feature>
<dbReference type="Proteomes" id="UP000447873">
    <property type="component" value="Unassembled WGS sequence"/>
</dbReference>
<name>A0A8H3UJ97_VENIN</name>
<organism evidence="2 3">
    <name type="scientific">Venturia inaequalis</name>
    <name type="common">Apple scab fungus</name>
    <dbReference type="NCBI Taxonomy" id="5025"/>
    <lineage>
        <taxon>Eukaryota</taxon>
        <taxon>Fungi</taxon>
        <taxon>Dikarya</taxon>
        <taxon>Ascomycota</taxon>
        <taxon>Pezizomycotina</taxon>
        <taxon>Dothideomycetes</taxon>
        <taxon>Pleosporomycetidae</taxon>
        <taxon>Venturiales</taxon>
        <taxon>Venturiaceae</taxon>
        <taxon>Venturia</taxon>
    </lineage>
</organism>
<feature type="region of interest" description="Disordered" evidence="1">
    <location>
        <begin position="300"/>
        <end position="430"/>
    </location>
</feature>
<feature type="compositionally biased region" description="Pro residues" evidence="1">
    <location>
        <begin position="394"/>
        <end position="412"/>
    </location>
</feature>
<evidence type="ECO:0000313" key="3">
    <source>
        <dbReference type="Proteomes" id="UP000447873"/>
    </source>
</evidence>
<feature type="compositionally biased region" description="Polar residues" evidence="1">
    <location>
        <begin position="127"/>
        <end position="138"/>
    </location>
</feature>
<proteinExistence type="predicted"/>
<dbReference type="AlphaFoldDB" id="A0A8H3UJ97"/>
<protein>
    <submittedName>
        <fullName evidence="2">Uncharacterized protein</fullName>
    </submittedName>
</protein>
<sequence>MLRRNKTTAKTDNFVELLLITLSQLWSSRVATIEFVGLKLGQVLSSSTFTTFIESLAGLPTSTGMVSSQDLYQQRRAGATGEGLLQQVSKTHDVELETLQDAGATVDDFLPEEPIDYSDEDEDTHPVRSSNNSPQRTPVQRKKSPRPRLSNSESPEPVLPYKAAPGPSDSNPTATKPVTPTRSPSRPKAPEIGTQEPFKVPADWQDGQFSARLAFSQCIPTFDNGRFPTKPEWVKTCKNCGLPLGPGHITSFTCNRLCFICVFRNRPGAHVANCHQGKPCDSHRHAEGLYRKYAKKEQGYKECYPSEPQQSQQGSQRGREASPRRGGHGKRAFSRREPRQTYANEPPRGRESPRRERDPSPPRRGAQTFRPDSSVRGYDRQRSPPRRERDPNPPRRGGPTPPRRGGPTPPRRGGPTNRPDASQGGRPQKVVMDKDLADELLENSKKRVRDSRDDEDHWDWVCTSIQGKELFKNSRTGDVSVGHPSNLPYFKKRNMGGAGL</sequence>
<gene>
    <name evidence="2" type="ORF">EG328_005904</name>
</gene>
<feature type="compositionally biased region" description="Basic and acidic residues" evidence="1">
    <location>
        <begin position="347"/>
        <end position="361"/>
    </location>
</feature>
<feature type="compositionally biased region" description="Polar residues" evidence="1">
    <location>
        <begin position="168"/>
        <end position="184"/>
    </location>
</feature>
<feature type="region of interest" description="Disordered" evidence="1">
    <location>
        <begin position="101"/>
        <end position="197"/>
    </location>
</feature>
<evidence type="ECO:0000256" key="1">
    <source>
        <dbReference type="SAM" id="MobiDB-lite"/>
    </source>
</evidence>
<comment type="caution">
    <text evidence="2">The sequence shown here is derived from an EMBL/GenBank/DDBJ whole genome shotgun (WGS) entry which is preliminary data.</text>
</comment>
<feature type="compositionally biased region" description="Basic and acidic residues" evidence="1">
    <location>
        <begin position="377"/>
        <end position="393"/>
    </location>
</feature>